<proteinExistence type="predicted"/>
<reference evidence="1 2" key="1">
    <citation type="journal article" date="2021" name="BMC Genomics">
        <title>Datura genome reveals duplications of psychoactive alkaloid biosynthetic genes and high mutation rate following tissue culture.</title>
        <authorList>
            <person name="Rajewski A."/>
            <person name="Carter-House D."/>
            <person name="Stajich J."/>
            <person name="Litt A."/>
        </authorList>
    </citation>
    <scope>NUCLEOTIDE SEQUENCE [LARGE SCALE GENOMIC DNA]</scope>
    <source>
        <strain evidence="1">AR-01</strain>
    </source>
</reference>
<protein>
    <submittedName>
        <fullName evidence="1">Uncharacterized protein</fullName>
    </submittedName>
</protein>
<gene>
    <name evidence="1" type="ORF">HAX54_026127</name>
</gene>
<name>A0ABS8V2U5_DATST</name>
<evidence type="ECO:0000313" key="1">
    <source>
        <dbReference type="EMBL" id="MCD9640677.1"/>
    </source>
</evidence>
<organism evidence="1 2">
    <name type="scientific">Datura stramonium</name>
    <name type="common">Jimsonweed</name>
    <name type="synonym">Common thornapple</name>
    <dbReference type="NCBI Taxonomy" id="4076"/>
    <lineage>
        <taxon>Eukaryota</taxon>
        <taxon>Viridiplantae</taxon>
        <taxon>Streptophyta</taxon>
        <taxon>Embryophyta</taxon>
        <taxon>Tracheophyta</taxon>
        <taxon>Spermatophyta</taxon>
        <taxon>Magnoliopsida</taxon>
        <taxon>eudicotyledons</taxon>
        <taxon>Gunneridae</taxon>
        <taxon>Pentapetalae</taxon>
        <taxon>asterids</taxon>
        <taxon>lamiids</taxon>
        <taxon>Solanales</taxon>
        <taxon>Solanaceae</taxon>
        <taxon>Solanoideae</taxon>
        <taxon>Datureae</taxon>
        <taxon>Datura</taxon>
    </lineage>
</organism>
<keyword evidence="2" id="KW-1185">Reference proteome</keyword>
<dbReference type="Proteomes" id="UP000823775">
    <property type="component" value="Unassembled WGS sequence"/>
</dbReference>
<comment type="caution">
    <text evidence="1">The sequence shown here is derived from an EMBL/GenBank/DDBJ whole genome shotgun (WGS) entry which is preliminary data.</text>
</comment>
<dbReference type="EMBL" id="JACEIK010003174">
    <property type="protein sequence ID" value="MCD9640677.1"/>
    <property type="molecule type" value="Genomic_DNA"/>
</dbReference>
<evidence type="ECO:0000313" key="2">
    <source>
        <dbReference type="Proteomes" id="UP000823775"/>
    </source>
</evidence>
<sequence>MDFKTSSSEIPALMSIMADSLNQTSSSLTPTPTAIQPTQSRWTKLGQVGFTSLLAQSSVSKLVDKPTDSEGELENFSSSESLEIYDTSEEIENYIDNDRDQKDSHMDKDVEIAALNIAHRDMKILILGAHVIDQEDFKAQIISLQAELEKERDTNSSSLQGPYQLL</sequence>
<accession>A0ABS8V2U5</accession>